<dbReference type="SMART" id="SM00823">
    <property type="entry name" value="PKS_PP"/>
    <property type="match status" value="2"/>
</dbReference>
<dbReference type="Gene3D" id="3.30.300.30">
    <property type="match status" value="2"/>
</dbReference>
<evidence type="ECO:0000256" key="1">
    <source>
        <dbReference type="ARBA" id="ARBA00001957"/>
    </source>
</evidence>
<organism evidence="6 7">
    <name type="scientific">Rathayibacter tanaceti</name>
    <dbReference type="NCBI Taxonomy" id="1671680"/>
    <lineage>
        <taxon>Bacteria</taxon>
        <taxon>Bacillati</taxon>
        <taxon>Actinomycetota</taxon>
        <taxon>Actinomycetes</taxon>
        <taxon>Micrococcales</taxon>
        <taxon>Microbacteriaceae</taxon>
        <taxon>Rathayibacter</taxon>
    </lineage>
</organism>
<dbReference type="PROSITE" id="PS00012">
    <property type="entry name" value="PHOSPHOPANTETHEINE"/>
    <property type="match status" value="2"/>
</dbReference>
<keyword evidence="3" id="KW-0597">Phosphoprotein</keyword>
<dbReference type="Gene3D" id="1.10.1200.10">
    <property type="entry name" value="ACP-like"/>
    <property type="match status" value="1"/>
</dbReference>
<dbReference type="Gene3D" id="3.30.559.30">
    <property type="entry name" value="Nonribosomal peptide synthetase, condensation domain"/>
    <property type="match status" value="2"/>
</dbReference>
<dbReference type="NCBIfam" id="TIGR01733">
    <property type="entry name" value="AA-adenyl-dom"/>
    <property type="match status" value="2"/>
</dbReference>
<dbReference type="InterPro" id="IPR025110">
    <property type="entry name" value="AMP-bd_C"/>
</dbReference>
<dbReference type="InterPro" id="IPR023213">
    <property type="entry name" value="CAT-like_dom_sf"/>
</dbReference>
<sequence>MTAHGQLPLAPPRPTGTTALSPAQRAVWVASEVDPDAATDFHLGWTTHFTSAHDPARVADAVARVLRAEPRLSQTVVVDGGEPQWATCPAPDAPAVIDLRGESRPDAAVAVRVDRLRDEVSLGAARSLHRHEILVVSDGCVWAQAYHHVLVDGRSIHELTRRVLADLEGRDAAAPAPRPADDPRTVGADDASAEALAAALTTADDGLIERPTRGIRSSAVELAPDLVGALPVLAARCGLSIGRTLAGLIGAYTATVRGGGAHAVRLAVAGPGDPHAVEMRSAVVPLVPVVDRDTTVEAYLRSFDDALRAGRPHHGADPDAVARALRSRFGAPALVAPGINVLLGAGGDDGISRSTWVGPSTDLDVVAEGEIDRRSLRIVVRGRADRLELSAHASALAAFVASAVDASDAPLSAHRLVDDAERTLLLATRNDTGRCPSDRDVVEMIVARAQSDPSATAVVDGDRSIDYQTLLGAAARIARVLREEFGAGPETVFAIDMHRSAEMVAAILGILISGAAFVPLDPAWPHRRRAGVVADSGARARLIGPGAGASLDLPAHVVDLERTEPAADLERRDPESLAYVIFTSGSTGAPKGAMIRHGAIASRMRWQIDQVLRFGADDASLFKAPLSFDISINEVLLPLCSGGAVVVARDGEEREPERLLQLISQHGVTFTYLVASMLDAILDNDALASRPRLAGLRHVWCGGELLTPELFDRFRKQLPEATMYHGYGPAEATIGVSHVVYRGDHVRSTTSIGRPNPGCRLYVLDRALRPVPTGMAGELYAAGDLLGRGYVNAPSLTASRFVANPFHDPADPASTLRLYRTGDRARWNGDELEFLGRADNQVKIGGMRVELEEIERTIAAAPAVRACVVVVRTARVHAYVVPGPGTSAAEAETAARERAADTLPRHMVPAWVTALDVLPTTANGKVDRAALPEPAQQTASPGALTAAQRPVADEIAAVLGVDLAAVGPDTGFFALGGDSLAAVRLANRLSRALQRTVPTRAVFENPTVADLSRFVALADAATDRPRTVVSADGAATLPATPGQRRMWLATQLDTTAATYTVPLAFLFDTEPDRAALTQALADTTRRHAALRTLLSPGPDALVAERLAADDPRAAPVVEEISDVDAFVRRPFDLASAIPIRIGLSRRVDGWLLVLALHHSAVDEASEPTLLQSISDAMAARLAGTAPVWRTADATVDPPTGESAADAVTRLGPLPDRADIPGWATTTTGFGRAGATRTRVLTGPSAEAVRRRSVDATVFELAVRAVATAVERLGGPSQLLIAAPVARTTPDDAIVGCHVTTTLFAVGRDVDLRAQIVSALDTRADVADLVTAAPELRDRAAPRIMVVHQSRRLDRLVLGRHGGARVPISTGTAKFDATITVAEVGDDIAVELEYAMDAIAPDEAERFLRHACAALHGTADDVDAVDIATRALLDGGDAIDAGGPRTLTELIAPRASEEAHRIAGALAARGIGPGAVVGVCTARGAVQVDLVHGIVLAGAAYVPIDPAWPSARREAVVADAGAELVLDAAPDRAAAVAEPTAPRPDDAAYVLFTSGSTGRPKGVVVSHRAIVNRLLAAPGLHGIGADDVILYKTPFTFDVSLWELFLPAVIGARQAIAPPDAHRDPAEIAAAISAEHVTVVHFVPSVLAAFLDHLSGARATAAAVARSLRVIVCSGEALTANHLRGLPELLPGVHVDNLYGPTEAAVDVTAALRVSADRPIGIGLPIAGVGCRILDAALRPVVPGAVGDLYLSGVHLARGYANRPTLTAERFVADPFDVGARMYDTGDRARQRPDGTIDYLGRRDQQVKVGGQRIELGDVEAALTSAIGVEGAAAFVVGGTLVAVYTGRAAPEAVRAHAAGVVPVALVPSRLTAVPALPLTPHGKLDRAALPALDRLPVAAEGRAPASATEVAVAEAFAAALGVASVPADADFFALGGDSISAIAVVTAAQRAGIRMSVIDLFETRTVEALAVRCAPAAAPAAGRPVPLPALLAAARADGTDVDAMSVSVPLGTPDALAARRALVTVVAARPELRVRLDRSRARLWRAFQLDDVPPGEGVSVTEGRLAAVEVADDEVRLVVHRMALPADAEQGVHRLVTEIDDAVRAGEGRA</sequence>
<dbReference type="GO" id="GO:0003824">
    <property type="term" value="F:catalytic activity"/>
    <property type="evidence" value="ECO:0007669"/>
    <property type="project" value="InterPro"/>
</dbReference>
<dbReference type="GO" id="GO:0008610">
    <property type="term" value="P:lipid biosynthetic process"/>
    <property type="evidence" value="ECO:0007669"/>
    <property type="project" value="UniProtKB-ARBA"/>
</dbReference>
<dbReference type="Pfam" id="PF00550">
    <property type="entry name" value="PP-binding"/>
    <property type="match status" value="2"/>
</dbReference>
<dbReference type="Pfam" id="PF00668">
    <property type="entry name" value="Condensation"/>
    <property type="match status" value="1"/>
</dbReference>
<dbReference type="InterPro" id="IPR045851">
    <property type="entry name" value="AMP-bd_C_sf"/>
</dbReference>
<dbReference type="EMBL" id="CP047186">
    <property type="protein sequence ID" value="QHC55219.1"/>
    <property type="molecule type" value="Genomic_DNA"/>
</dbReference>
<dbReference type="Pfam" id="PF00501">
    <property type="entry name" value="AMP-binding"/>
    <property type="match status" value="2"/>
</dbReference>
<evidence type="ECO:0000256" key="2">
    <source>
        <dbReference type="ARBA" id="ARBA00022450"/>
    </source>
</evidence>
<dbReference type="InterPro" id="IPR010071">
    <property type="entry name" value="AA_adenyl_dom"/>
</dbReference>
<evidence type="ECO:0000256" key="4">
    <source>
        <dbReference type="SAM" id="MobiDB-lite"/>
    </source>
</evidence>
<comment type="cofactor">
    <cofactor evidence="1">
        <name>pantetheine 4'-phosphate</name>
        <dbReference type="ChEBI" id="CHEBI:47942"/>
    </cofactor>
</comment>
<dbReference type="PANTHER" id="PTHR45527:SF1">
    <property type="entry name" value="FATTY ACID SYNTHASE"/>
    <property type="match status" value="1"/>
</dbReference>
<dbReference type="PROSITE" id="PS50075">
    <property type="entry name" value="CARRIER"/>
    <property type="match status" value="2"/>
</dbReference>
<dbReference type="Gene3D" id="3.40.50.12780">
    <property type="entry name" value="N-terminal domain of ligase-like"/>
    <property type="match status" value="2"/>
</dbReference>
<dbReference type="Gene3D" id="3.40.50.1820">
    <property type="entry name" value="alpha/beta hydrolase"/>
    <property type="match status" value="1"/>
</dbReference>
<evidence type="ECO:0000256" key="3">
    <source>
        <dbReference type="ARBA" id="ARBA00022553"/>
    </source>
</evidence>
<gene>
    <name evidence="6" type="ORF">GSU10_05970</name>
</gene>
<dbReference type="CDD" id="cd05930">
    <property type="entry name" value="A_NRPS"/>
    <property type="match status" value="1"/>
</dbReference>
<dbReference type="Pfam" id="PF13193">
    <property type="entry name" value="AMP-binding_C"/>
    <property type="match status" value="1"/>
</dbReference>
<dbReference type="InterPro" id="IPR000873">
    <property type="entry name" value="AMP-dep_synth/lig_dom"/>
</dbReference>
<feature type="domain" description="Carrier" evidence="5">
    <location>
        <begin position="1903"/>
        <end position="1977"/>
    </location>
</feature>
<reference evidence="7" key="1">
    <citation type="submission" date="2019-12" db="EMBL/GenBank/DDBJ databases">
        <title>Complete and draft genome sequences of new strains and members of some known species of the genus Rathayibacter isolated from plants.</title>
        <authorList>
            <person name="Tarlachkov S.V."/>
            <person name="Starodumova I.P."/>
            <person name="Dorofeeva L.V."/>
            <person name="Prisyazhnaya N.V."/>
            <person name="Leyn S."/>
            <person name="Zlamal J."/>
            <person name="Elan M."/>
            <person name="Osterman A.L."/>
            <person name="Nadler S."/>
            <person name="Subbotin S.A."/>
            <person name="Evtushenko L.I."/>
        </authorList>
    </citation>
    <scope>NUCLEOTIDE SEQUENCE [LARGE SCALE GENOMIC DNA]</scope>
    <source>
        <strain evidence="7">VKM Ac-2761</strain>
    </source>
</reference>
<dbReference type="GO" id="GO:0005737">
    <property type="term" value="C:cytoplasm"/>
    <property type="evidence" value="ECO:0007669"/>
    <property type="project" value="TreeGrafter"/>
</dbReference>
<dbReference type="Proteomes" id="UP000465031">
    <property type="component" value="Chromosome"/>
</dbReference>
<evidence type="ECO:0000313" key="7">
    <source>
        <dbReference type="Proteomes" id="UP000465031"/>
    </source>
</evidence>
<accession>A0AAE6V641</accession>
<dbReference type="GO" id="GO:0043041">
    <property type="term" value="P:amino acid activation for nonribosomal peptide biosynthetic process"/>
    <property type="evidence" value="ECO:0007669"/>
    <property type="project" value="TreeGrafter"/>
</dbReference>
<keyword evidence="2" id="KW-0596">Phosphopantetheine</keyword>
<dbReference type="InterPro" id="IPR009081">
    <property type="entry name" value="PP-bd_ACP"/>
</dbReference>
<dbReference type="GO" id="GO:0031177">
    <property type="term" value="F:phosphopantetheine binding"/>
    <property type="evidence" value="ECO:0007669"/>
    <property type="project" value="InterPro"/>
</dbReference>
<dbReference type="RefSeq" id="WP_132505224.1">
    <property type="nucleotide sequence ID" value="NZ_CP047186.1"/>
</dbReference>
<feature type="domain" description="Carrier" evidence="5">
    <location>
        <begin position="942"/>
        <end position="1019"/>
    </location>
</feature>
<proteinExistence type="predicted"/>
<dbReference type="InterPro" id="IPR006162">
    <property type="entry name" value="Ppantetheine_attach_site"/>
</dbReference>
<dbReference type="InterPro" id="IPR036736">
    <property type="entry name" value="ACP-like_sf"/>
</dbReference>
<dbReference type="KEGG" id="rte:GSU10_05970"/>
<dbReference type="InterPro" id="IPR029058">
    <property type="entry name" value="AB_hydrolase_fold"/>
</dbReference>
<dbReference type="GO" id="GO:0044550">
    <property type="term" value="P:secondary metabolite biosynthetic process"/>
    <property type="evidence" value="ECO:0007669"/>
    <property type="project" value="TreeGrafter"/>
</dbReference>
<evidence type="ECO:0000259" key="5">
    <source>
        <dbReference type="PROSITE" id="PS50075"/>
    </source>
</evidence>
<protein>
    <submittedName>
        <fullName evidence="6">Amino acid adenylation domain-containing protein</fullName>
    </submittedName>
</protein>
<dbReference type="SUPFAM" id="SSF47336">
    <property type="entry name" value="ACP-like"/>
    <property type="match status" value="2"/>
</dbReference>
<dbReference type="PANTHER" id="PTHR45527">
    <property type="entry name" value="NONRIBOSOMAL PEPTIDE SYNTHETASE"/>
    <property type="match status" value="1"/>
</dbReference>
<dbReference type="SUPFAM" id="SSF56801">
    <property type="entry name" value="Acetyl-CoA synthetase-like"/>
    <property type="match status" value="2"/>
</dbReference>
<dbReference type="PROSITE" id="PS00455">
    <property type="entry name" value="AMP_BINDING"/>
    <property type="match status" value="2"/>
</dbReference>
<name>A0AAE6V641_9MICO</name>
<dbReference type="InterPro" id="IPR020845">
    <property type="entry name" value="AMP-binding_CS"/>
</dbReference>
<dbReference type="Gene3D" id="3.30.559.10">
    <property type="entry name" value="Chloramphenicol acetyltransferase-like domain"/>
    <property type="match status" value="2"/>
</dbReference>
<evidence type="ECO:0000313" key="6">
    <source>
        <dbReference type="EMBL" id="QHC55219.1"/>
    </source>
</evidence>
<dbReference type="InterPro" id="IPR001242">
    <property type="entry name" value="Condensation_dom"/>
</dbReference>
<dbReference type="InterPro" id="IPR042099">
    <property type="entry name" value="ANL_N_sf"/>
</dbReference>
<dbReference type="SUPFAM" id="SSF52777">
    <property type="entry name" value="CoA-dependent acyltransferases"/>
    <property type="match status" value="4"/>
</dbReference>
<dbReference type="InterPro" id="IPR020806">
    <property type="entry name" value="PKS_PP-bd"/>
</dbReference>
<feature type="region of interest" description="Disordered" evidence="4">
    <location>
        <begin position="1"/>
        <end position="20"/>
    </location>
</feature>